<reference evidence="1" key="1">
    <citation type="submission" date="2023-10" db="EMBL/GenBank/DDBJ databases">
        <authorList>
            <person name="Rodriguez Cubillos JULIANA M."/>
            <person name="De Vega J."/>
        </authorList>
    </citation>
    <scope>NUCLEOTIDE SEQUENCE</scope>
</reference>
<sequence>MRKSKRKKGDMVFKIDLEKAYDNVSWDFLQFCLQRSGFPPITTKLIMFCVSSSSLAILWNGRRLPSFTPTRGLRQGDPLSPYLFVVCMECLSQAIIKAVGDGYWKPVRLSKNGPPLSHLFFADDVLLFSKVAWLPQSTCDSIDRMARNFLWKGTSNKGIHLVGWDKITKPKKLGGLGIRKAREANTSLLGKLVWSMHQNCDTLWVQVLRHKYLNDDMFLTITKKSGSITWNAIMKALLALKDGFQYRLGDGNSSFWYTNWSGIGNLANQVMYVDIHDLQMRVRDVYIDGKWNFNLLYTTIPVDVMDHLKLLPVCLNSQVVDRYTWKGNLNGLYTAKDGYSWLNRSAFTYNATNDITWNWVWHIPAPEKIKFFIWTALHNALPTKNMLSHRGLLQVNLCPRCNIEEETTLHCLRNCEFIKCFWKAIGFVDQTFFQGDNLTNTENLTQLLRTCFLKPNISPTTTMVRWNAHGGIGMILNVDGSSIGNPGISGFGGLIRNSDGAWFWRGSWTLRICGAILTPKS</sequence>
<evidence type="ECO:0000313" key="1">
    <source>
        <dbReference type="EMBL" id="CAJ2635613.1"/>
    </source>
</evidence>
<protein>
    <submittedName>
        <fullName evidence="1">Uncharacterized protein</fullName>
    </submittedName>
</protein>
<organism evidence="1 2">
    <name type="scientific">Trifolium pratense</name>
    <name type="common">Red clover</name>
    <dbReference type="NCBI Taxonomy" id="57577"/>
    <lineage>
        <taxon>Eukaryota</taxon>
        <taxon>Viridiplantae</taxon>
        <taxon>Streptophyta</taxon>
        <taxon>Embryophyta</taxon>
        <taxon>Tracheophyta</taxon>
        <taxon>Spermatophyta</taxon>
        <taxon>Magnoliopsida</taxon>
        <taxon>eudicotyledons</taxon>
        <taxon>Gunneridae</taxon>
        <taxon>Pentapetalae</taxon>
        <taxon>rosids</taxon>
        <taxon>fabids</taxon>
        <taxon>Fabales</taxon>
        <taxon>Fabaceae</taxon>
        <taxon>Papilionoideae</taxon>
        <taxon>50 kb inversion clade</taxon>
        <taxon>NPAAA clade</taxon>
        <taxon>Hologalegina</taxon>
        <taxon>IRL clade</taxon>
        <taxon>Trifolieae</taxon>
        <taxon>Trifolium</taxon>
    </lineage>
</organism>
<evidence type="ECO:0000313" key="2">
    <source>
        <dbReference type="Proteomes" id="UP001177021"/>
    </source>
</evidence>
<name>A0ACB0ISS5_TRIPR</name>
<proteinExistence type="predicted"/>
<dbReference type="Proteomes" id="UP001177021">
    <property type="component" value="Unassembled WGS sequence"/>
</dbReference>
<accession>A0ACB0ISS5</accession>
<gene>
    <name evidence="1" type="ORF">MILVUS5_LOCUS6266</name>
</gene>
<dbReference type="EMBL" id="CASHSV030000002">
    <property type="protein sequence ID" value="CAJ2635613.1"/>
    <property type="molecule type" value="Genomic_DNA"/>
</dbReference>
<comment type="caution">
    <text evidence="1">The sequence shown here is derived from an EMBL/GenBank/DDBJ whole genome shotgun (WGS) entry which is preliminary data.</text>
</comment>
<keyword evidence="2" id="KW-1185">Reference proteome</keyword>